<organism evidence="4 5">
    <name type="scientific">Cephalotrichum gorgonifer</name>
    <dbReference type="NCBI Taxonomy" id="2041049"/>
    <lineage>
        <taxon>Eukaryota</taxon>
        <taxon>Fungi</taxon>
        <taxon>Dikarya</taxon>
        <taxon>Ascomycota</taxon>
        <taxon>Pezizomycotina</taxon>
        <taxon>Sordariomycetes</taxon>
        <taxon>Hypocreomycetidae</taxon>
        <taxon>Microascales</taxon>
        <taxon>Microascaceae</taxon>
        <taxon>Cephalotrichum</taxon>
    </lineage>
</organism>
<feature type="domain" description="NB-ARC" evidence="3">
    <location>
        <begin position="736"/>
        <end position="894"/>
    </location>
</feature>
<feature type="coiled-coil region" evidence="1">
    <location>
        <begin position="146"/>
        <end position="174"/>
    </location>
</feature>
<feature type="region of interest" description="Disordered" evidence="2">
    <location>
        <begin position="582"/>
        <end position="630"/>
    </location>
</feature>
<sequence length="941" mass="104857">MPFPNTPHLPLLCSGRLIVDIPYSRQQSQRSAINIFDTMETSEDDGDLFYNLACDCEALFDAHLAQLKELHSPLASLSADYQQRFAIWTAHLGVFARRSQSLDTRLRNHSDVQDLVARLLDILRRSLQQLVQPIRVGGEIGATCVNDNEQDKARDAQNEALAAVEATLMRLNRLGVTIRQSSHGRIDIKVKTFAAGLDLGPFATASRAVVQTLYPHAHQALREYLDKTMTDRYVAMRFAKDRKVKLQSRRPAKERGPIPTISEGVEAVAPGWYPSDQLALGRVSASAELPKKPGSDSRSDLSTVDSKQLKQILSKTNNLEAPSKRRRGMSSVQVSQGNYPELPFQTEGNFITCEFCGKGIDKRDTNESDWRRHIDEDLKPYTCISEACPDSHPAYPTFREWFKHMVEDHSRRWHQRAFLTPAWVCAICDDDDLHGSYTSPEALHLHLTRSHGDKFSASSLQAISRQSGVVRPRRWNECLLCCATVDEVGASDKTEPPKRRKRQLRRGSDKILRTTVTTGHPNPPVEELGKGLEGDSDEPSDDSLGGTDKIMTSENAEMMARHIAAHLQTVMLFTIRLASLQDEQSSDPGDDVNSRSVDIGDSENPSQAKDARYTADTGSTADSDMPDTDDEIAQDVDALDYALIPDADVDFSGVRGQYDDLRDDEDKFLQSLFASGAHQSYRKEEQDDLSDPGDDVNKPPETPPQPFASIPFCRDPDFVNREDILDQMDRWYSVPVGRVALVGLGGVGKSQLAIEFAHRIAEARSDVWMFWIYAGKQAHVEEGFRTIADTVKLAGRSRPKADIPLLVQNWLSNERNGRWIIILDGADDYEVFYGASEAGRDRPLATYLPQSRNGSIIITTRNKDLAWRLTGNRENIIEIGPMVQTDALTLLQKKLGLISDVGAVDLVEVLDRVPLAISQAAAYIQARAPRSSVENLMPEGT</sequence>
<evidence type="ECO:0000256" key="2">
    <source>
        <dbReference type="SAM" id="MobiDB-lite"/>
    </source>
</evidence>
<name>A0AAE8MZF1_9PEZI</name>
<dbReference type="SUPFAM" id="SSF52540">
    <property type="entry name" value="P-loop containing nucleoside triphosphate hydrolases"/>
    <property type="match status" value="1"/>
</dbReference>
<dbReference type="Proteomes" id="UP001187682">
    <property type="component" value="Unassembled WGS sequence"/>
</dbReference>
<feature type="region of interest" description="Disordered" evidence="2">
    <location>
        <begin position="490"/>
        <end position="549"/>
    </location>
</feature>
<gene>
    <name evidence="4" type="ORF">DNG_05166</name>
</gene>
<keyword evidence="1" id="KW-0175">Coiled coil</keyword>
<dbReference type="InterPro" id="IPR027417">
    <property type="entry name" value="P-loop_NTPase"/>
</dbReference>
<keyword evidence="5" id="KW-1185">Reference proteome</keyword>
<dbReference type="PANTHER" id="PTHR35391:SF7">
    <property type="entry name" value="C2H2-TYPE DOMAIN-CONTAINING PROTEIN"/>
    <property type="match status" value="1"/>
</dbReference>
<feature type="compositionally biased region" description="Polar residues" evidence="2">
    <location>
        <begin position="300"/>
        <end position="320"/>
    </location>
</feature>
<dbReference type="PANTHER" id="PTHR35391">
    <property type="entry name" value="C2H2-TYPE DOMAIN-CONTAINING PROTEIN-RELATED"/>
    <property type="match status" value="1"/>
</dbReference>
<dbReference type="GO" id="GO:0043531">
    <property type="term" value="F:ADP binding"/>
    <property type="evidence" value="ECO:0007669"/>
    <property type="project" value="InterPro"/>
</dbReference>
<dbReference type="InterPro" id="IPR002182">
    <property type="entry name" value="NB-ARC"/>
</dbReference>
<dbReference type="Pfam" id="PF00931">
    <property type="entry name" value="NB-ARC"/>
    <property type="match status" value="1"/>
</dbReference>
<feature type="region of interest" description="Disordered" evidence="2">
    <location>
        <begin position="285"/>
        <end position="332"/>
    </location>
</feature>
<evidence type="ECO:0000259" key="3">
    <source>
        <dbReference type="Pfam" id="PF00931"/>
    </source>
</evidence>
<feature type="compositionally biased region" description="Basic and acidic residues" evidence="2">
    <location>
        <begin position="289"/>
        <end position="299"/>
    </location>
</feature>
<accession>A0AAE8MZF1</accession>
<feature type="region of interest" description="Disordered" evidence="2">
    <location>
        <begin position="679"/>
        <end position="712"/>
    </location>
</feature>
<dbReference type="Gene3D" id="3.40.50.300">
    <property type="entry name" value="P-loop containing nucleotide triphosphate hydrolases"/>
    <property type="match status" value="1"/>
</dbReference>
<protein>
    <recommendedName>
        <fullName evidence="3">NB-ARC domain-containing protein</fullName>
    </recommendedName>
</protein>
<evidence type="ECO:0000313" key="4">
    <source>
        <dbReference type="EMBL" id="SPO02493.1"/>
    </source>
</evidence>
<comment type="caution">
    <text evidence="4">The sequence shown here is derived from an EMBL/GenBank/DDBJ whole genome shotgun (WGS) entry which is preliminary data.</text>
</comment>
<evidence type="ECO:0000256" key="1">
    <source>
        <dbReference type="SAM" id="Coils"/>
    </source>
</evidence>
<dbReference type="AlphaFoldDB" id="A0AAE8MZF1"/>
<evidence type="ECO:0000313" key="5">
    <source>
        <dbReference type="Proteomes" id="UP001187682"/>
    </source>
</evidence>
<dbReference type="EMBL" id="ONZQ02000006">
    <property type="protein sequence ID" value="SPO02493.1"/>
    <property type="molecule type" value="Genomic_DNA"/>
</dbReference>
<reference evidence="4" key="1">
    <citation type="submission" date="2018-03" db="EMBL/GenBank/DDBJ databases">
        <authorList>
            <person name="Guldener U."/>
        </authorList>
    </citation>
    <scope>NUCLEOTIDE SEQUENCE</scope>
</reference>
<proteinExistence type="predicted"/>